<dbReference type="SUPFAM" id="SSF53850">
    <property type="entry name" value="Periplasmic binding protein-like II"/>
    <property type="match status" value="1"/>
</dbReference>
<name>A0ABT7ARI6_9CYAN</name>
<protein>
    <submittedName>
        <fullName evidence="3">Glycine betaine/L-proline ABC transporter substrate-binding protein ProX</fullName>
    </submittedName>
</protein>
<keyword evidence="4" id="KW-1185">Reference proteome</keyword>
<organism evidence="3 4">
    <name type="scientific">Roseofilum acuticapitatum BLCC-M154</name>
    <dbReference type="NCBI Taxonomy" id="3022444"/>
    <lineage>
        <taxon>Bacteria</taxon>
        <taxon>Bacillati</taxon>
        <taxon>Cyanobacteriota</taxon>
        <taxon>Cyanophyceae</taxon>
        <taxon>Desertifilales</taxon>
        <taxon>Desertifilaceae</taxon>
        <taxon>Roseofilum</taxon>
        <taxon>Roseofilum acuticapitatum</taxon>
    </lineage>
</organism>
<gene>
    <name evidence="3" type="primary">proX</name>
    <name evidence="3" type="ORF">PMG71_07045</name>
</gene>
<dbReference type="CDD" id="cd13638">
    <property type="entry name" value="PBP2_EcProx_like"/>
    <property type="match status" value="1"/>
</dbReference>
<dbReference type="Pfam" id="PF04069">
    <property type="entry name" value="OpuAC"/>
    <property type="match status" value="1"/>
</dbReference>
<feature type="domain" description="ABC-type glycine betaine transport system substrate-binding" evidence="2">
    <location>
        <begin position="57"/>
        <end position="335"/>
    </location>
</feature>
<evidence type="ECO:0000313" key="4">
    <source>
        <dbReference type="Proteomes" id="UP001235303"/>
    </source>
</evidence>
<dbReference type="InterPro" id="IPR007210">
    <property type="entry name" value="ABC_Gly_betaine_transp_sub-bd"/>
</dbReference>
<dbReference type="EMBL" id="JAQOSP010000046">
    <property type="protein sequence ID" value="MDJ1169177.1"/>
    <property type="molecule type" value="Genomic_DNA"/>
</dbReference>
<feature type="signal peptide" evidence="1">
    <location>
        <begin position="1"/>
        <end position="24"/>
    </location>
</feature>
<accession>A0ABT7ARI6</accession>
<evidence type="ECO:0000259" key="2">
    <source>
        <dbReference type="Pfam" id="PF04069"/>
    </source>
</evidence>
<dbReference type="NCBIfam" id="NF008334">
    <property type="entry name" value="PRK11119.1"/>
    <property type="match status" value="1"/>
</dbReference>
<sequence length="353" mass="39116">MIQSKIQSVAWGMMVSGLLFGAIACQPSNTPTTQGEGSTENTELPGAGVTVRSVHSSLLEERFQTEIVNQALEELGYETAEIAELEVATMVVAISNGDLDYTTIHWENNQSNLYQNSGGEEKLSKLGVIVPNLVQGYQIDKKTADEYQITNLEQLQDPEIAKLFDTDGDGKANLIGCNSGWACELTIEHHIQAYDLQDTVEQDVGQYSALIADAIARYNQGESVLFYIWTPFWLGSVLEPGEDTIWLQVDQTDLPGEQQALTEADTTANGKNIGFPVDRMRILANKEFVEANPAAKKLFEVVEVPIEDISDQNNLMRQGEDTPEDIERHAQEWIADNQELFDSWVEQALVAQS</sequence>
<comment type="caution">
    <text evidence="3">The sequence shown here is derived from an EMBL/GenBank/DDBJ whole genome shotgun (WGS) entry which is preliminary data.</text>
</comment>
<dbReference type="Gene3D" id="3.40.190.10">
    <property type="entry name" value="Periplasmic binding protein-like II"/>
    <property type="match status" value="1"/>
</dbReference>
<evidence type="ECO:0000256" key="1">
    <source>
        <dbReference type="SAM" id="SignalP"/>
    </source>
</evidence>
<reference evidence="3 4" key="1">
    <citation type="submission" date="2023-01" db="EMBL/GenBank/DDBJ databases">
        <title>Novel diversity within Roseofilum (Cyanobacteria; Desertifilaceae) from marine benthic mats with descriptions of four novel species.</title>
        <authorList>
            <person name="Wang Y."/>
            <person name="Berthold D.E."/>
            <person name="Hu J."/>
            <person name="Lefler F.W."/>
            <person name="Laughinghouse H.D. IV."/>
        </authorList>
    </citation>
    <scope>NUCLEOTIDE SEQUENCE [LARGE SCALE GENOMIC DNA]</scope>
    <source>
        <strain evidence="3 4">BLCC-M154</strain>
    </source>
</reference>
<dbReference type="Proteomes" id="UP001235303">
    <property type="component" value="Unassembled WGS sequence"/>
</dbReference>
<keyword evidence="1" id="KW-0732">Signal</keyword>
<dbReference type="RefSeq" id="WP_283752937.1">
    <property type="nucleotide sequence ID" value="NZ_JAQOSP010000046.1"/>
</dbReference>
<proteinExistence type="predicted"/>
<evidence type="ECO:0000313" key="3">
    <source>
        <dbReference type="EMBL" id="MDJ1169177.1"/>
    </source>
</evidence>
<feature type="chain" id="PRO_5045408235" evidence="1">
    <location>
        <begin position="25"/>
        <end position="353"/>
    </location>
</feature>
<dbReference type="Gene3D" id="3.40.190.100">
    <property type="entry name" value="Glycine betaine-binding periplasmic protein, domain 2"/>
    <property type="match status" value="1"/>
</dbReference>
<dbReference type="PROSITE" id="PS51257">
    <property type="entry name" value="PROKAR_LIPOPROTEIN"/>
    <property type="match status" value="1"/>
</dbReference>